<protein>
    <recommendedName>
        <fullName evidence="2">Phytase-like domain-containing protein</fullName>
    </recommendedName>
</protein>
<dbReference type="AlphaFoldDB" id="A0A161ZUY6"/>
<name>A0A161ZUY6_9GAMM</name>
<dbReference type="Proteomes" id="UP000076643">
    <property type="component" value="Unassembled WGS sequence"/>
</dbReference>
<evidence type="ECO:0000256" key="1">
    <source>
        <dbReference type="SAM" id="SignalP"/>
    </source>
</evidence>
<feature type="domain" description="Phytase-like" evidence="2">
    <location>
        <begin position="40"/>
        <end position="336"/>
    </location>
</feature>
<dbReference type="PANTHER" id="PTHR37957">
    <property type="entry name" value="BLR7070 PROTEIN"/>
    <property type="match status" value="1"/>
</dbReference>
<reference evidence="3 4" key="1">
    <citation type="submission" date="2013-07" db="EMBL/GenBank/DDBJ databases">
        <title>Comparative Genomic and Metabolomic Analysis of Twelve Strains of Pseudoalteromonas luteoviolacea.</title>
        <authorList>
            <person name="Vynne N.G."/>
            <person name="Mansson M."/>
            <person name="Gram L."/>
        </authorList>
    </citation>
    <scope>NUCLEOTIDE SEQUENCE [LARGE SCALE GENOMIC DNA]</scope>
    <source>
        <strain evidence="3 4">DSM 6061</strain>
    </source>
</reference>
<organism evidence="3 4">
    <name type="scientific">Pseudoalteromonas luteoviolacea DSM 6061</name>
    <dbReference type="NCBI Taxonomy" id="1365250"/>
    <lineage>
        <taxon>Bacteria</taxon>
        <taxon>Pseudomonadati</taxon>
        <taxon>Pseudomonadota</taxon>
        <taxon>Gammaproteobacteria</taxon>
        <taxon>Alteromonadales</taxon>
        <taxon>Pseudoalteromonadaceae</taxon>
        <taxon>Pseudoalteromonas</taxon>
    </lineage>
</organism>
<feature type="signal peptide" evidence="1">
    <location>
        <begin position="1"/>
        <end position="17"/>
    </location>
</feature>
<comment type="caution">
    <text evidence="3">The sequence shown here is derived from an EMBL/GenBank/DDBJ whole genome shotgun (WGS) entry which is preliminary data.</text>
</comment>
<dbReference type="EMBL" id="AUYB01000122">
    <property type="protein sequence ID" value="KZN33643.1"/>
    <property type="molecule type" value="Genomic_DNA"/>
</dbReference>
<dbReference type="RefSeq" id="WP_063358240.1">
    <property type="nucleotide sequence ID" value="NZ_AQHB01000049.1"/>
</dbReference>
<evidence type="ECO:0000313" key="3">
    <source>
        <dbReference type="EMBL" id="KZN33643.1"/>
    </source>
</evidence>
<keyword evidence="1" id="KW-0732">Signal</keyword>
<dbReference type="PANTHER" id="PTHR37957:SF1">
    <property type="entry name" value="PHYTASE-LIKE DOMAIN-CONTAINING PROTEIN"/>
    <property type="match status" value="1"/>
</dbReference>
<gene>
    <name evidence="3" type="ORF">N475_19920</name>
</gene>
<accession>A0A161ZUY6</accession>
<dbReference type="Pfam" id="PF13449">
    <property type="entry name" value="Phytase-like"/>
    <property type="match status" value="1"/>
</dbReference>
<keyword evidence="4" id="KW-1185">Reference proteome</keyword>
<feature type="chain" id="PRO_5007831646" description="Phytase-like domain-containing protein" evidence="1">
    <location>
        <begin position="18"/>
        <end position="358"/>
    </location>
</feature>
<dbReference type="PATRIC" id="fig|1365250.3.peg.3690"/>
<proteinExistence type="predicted"/>
<sequence length="358" mass="40099">MRKYLFLSMLVPFFVHCAPIQLEFLDEFVIPEDLTINGDKVGGLSSIEYSRGKYLMIADDADKPRYFQANVSIEGKKIKHVQFEHSISLIENKKQGIVDPESLRALPNNKGIVWSSEGSVKLNHPPAVFMQTKQGLSSFELPTMFNMSERSGPRHNAVFEGLSLAHSGEGIWVSMEGALKQDGEEASVEHGSLVRISYFDFATKKLQKQFAYYLEPLVKRSEAKPDAFRTTGLVEILQINKHQFLTMERSYTSGLKDGGNSVSIYLVDISNASDTSNMASLKSRQYRVAQKTLILNLNEVKHQLGSQHIDNLEGMTFGPKLTSGNQSLLMVSDNNFNIHGKQLSQVLLFEVKTTETTP</sequence>
<evidence type="ECO:0000259" key="2">
    <source>
        <dbReference type="Pfam" id="PF13449"/>
    </source>
</evidence>
<evidence type="ECO:0000313" key="4">
    <source>
        <dbReference type="Proteomes" id="UP000076643"/>
    </source>
</evidence>
<dbReference type="InterPro" id="IPR027372">
    <property type="entry name" value="Phytase-like_dom"/>
</dbReference>